<dbReference type="GO" id="GO:0008061">
    <property type="term" value="F:chitin binding"/>
    <property type="evidence" value="ECO:0007669"/>
    <property type="project" value="InterPro"/>
</dbReference>
<dbReference type="GO" id="GO:0005975">
    <property type="term" value="P:carbohydrate metabolic process"/>
    <property type="evidence" value="ECO:0007669"/>
    <property type="project" value="InterPro"/>
</dbReference>
<evidence type="ECO:0000256" key="5">
    <source>
        <dbReference type="ARBA" id="ARBA00023295"/>
    </source>
</evidence>
<reference evidence="12" key="1">
    <citation type="submission" date="2018-02" db="EMBL/GenBank/DDBJ databases">
        <title>Genome sequencing of Solimonas sp. HR-BB.</title>
        <authorList>
            <person name="Lee Y."/>
            <person name="Jeon C.O."/>
        </authorList>
    </citation>
    <scope>NUCLEOTIDE SEQUENCE [LARGE SCALE GENOMIC DNA]</scope>
    <source>
        <strain evidence="12">HR-U</strain>
    </source>
</reference>
<evidence type="ECO:0000256" key="3">
    <source>
        <dbReference type="ARBA" id="ARBA00022801"/>
    </source>
</evidence>
<dbReference type="InterPro" id="IPR011583">
    <property type="entry name" value="Chitinase_II/V-like_cat"/>
</dbReference>
<evidence type="ECO:0000313" key="11">
    <source>
        <dbReference type="EMBL" id="PQA58408.1"/>
    </source>
</evidence>
<organism evidence="11 12">
    <name type="scientific">Siphonobacter curvatus</name>
    <dbReference type="NCBI Taxonomy" id="2094562"/>
    <lineage>
        <taxon>Bacteria</taxon>
        <taxon>Pseudomonadati</taxon>
        <taxon>Bacteroidota</taxon>
        <taxon>Cytophagia</taxon>
        <taxon>Cytophagales</taxon>
        <taxon>Cytophagaceae</taxon>
        <taxon>Siphonobacter</taxon>
    </lineage>
</organism>
<dbReference type="AlphaFoldDB" id="A0A2S7ILA4"/>
<dbReference type="InterPro" id="IPR001579">
    <property type="entry name" value="Glyco_hydro_18_chit_AS"/>
</dbReference>
<feature type="domain" description="GH18" evidence="10">
    <location>
        <begin position="25"/>
        <end position="377"/>
    </location>
</feature>
<evidence type="ECO:0000256" key="2">
    <source>
        <dbReference type="ARBA" id="ARBA00012729"/>
    </source>
</evidence>
<dbReference type="GO" id="GO:0008843">
    <property type="term" value="F:endochitinase activity"/>
    <property type="evidence" value="ECO:0007669"/>
    <property type="project" value="UniProtKB-EC"/>
</dbReference>
<accession>A0A2S7ILA4</accession>
<dbReference type="Proteomes" id="UP000239590">
    <property type="component" value="Unassembled WGS sequence"/>
</dbReference>
<evidence type="ECO:0000313" key="12">
    <source>
        <dbReference type="Proteomes" id="UP000239590"/>
    </source>
</evidence>
<dbReference type="OrthoDB" id="9775889at2"/>
<dbReference type="SUPFAM" id="SSF51445">
    <property type="entry name" value="(Trans)glycosidases"/>
    <property type="match status" value="1"/>
</dbReference>
<dbReference type="InterPro" id="IPR017853">
    <property type="entry name" value="GH"/>
</dbReference>
<evidence type="ECO:0000256" key="7">
    <source>
        <dbReference type="RuleBase" id="RU004453"/>
    </source>
</evidence>
<dbReference type="EMBL" id="PTRA01000001">
    <property type="protein sequence ID" value="PQA58408.1"/>
    <property type="molecule type" value="Genomic_DNA"/>
</dbReference>
<evidence type="ECO:0000256" key="1">
    <source>
        <dbReference type="ARBA" id="ARBA00000822"/>
    </source>
</evidence>
<feature type="signal peptide" evidence="9">
    <location>
        <begin position="1"/>
        <end position="20"/>
    </location>
</feature>
<evidence type="ECO:0000259" key="10">
    <source>
        <dbReference type="PROSITE" id="PS51910"/>
    </source>
</evidence>
<dbReference type="CDD" id="cd06548">
    <property type="entry name" value="GH18_chitinase"/>
    <property type="match status" value="1"/>
</dbReference>
<dbReference type="InterPro" id="IPR050314">
    <property type="entry name" value="Glycosyl_Hydrlase_18"/>
</dbReference>
<proteinExistence type="inferred from homology"/>
<dbReference type="PROSITE" id="PS01095">
    <property type="entry name" value="GH18_1"/>
    <property type="match status" value="1"/>
</dbReference>
<dbReference type="InterPro" id="IPR029070">
    <property type="entry name" value="Chitinase_insertion_sf"/>
</dbReference>
<dbReference type="SUPFAM" id="SSF54556">
    <property type="entry name" value="Chitinase insertion domain"/>
    <property type="match status" value="1"/>
</dbReference>
<name>A0A2S7ILA4_9BACT</name>
<feature type="coiled-coil region" evidence="8">
    <location>
        <begin position="153"/>
        <end position="180"/>
    </location>
</feature>
<dbReference type="GO" id="GO:0006032">
    <property type="term" value="P:chitin catabolic process"/>
    <property type="evidence" value="ECO:0007669"/>
    <property type="project" value="UniProtKB-KW"/>
</dbReference>
<evidence type="ECO:0000256" key="9">
    <source>
        <dbReference type="SAM" id="SignalP"/>
    </source>
</evidence>
<keyword evidence="12" id="KW-1185">Reference proteome</keyword>
<feature type="chain" id="PRO_5015599053" description="chitinase" evidence="9">
    <location>
        <begin position="21"/>
        <end position="377"/>
    </location>
</feature>
<gene>
    <name evidence="11" type="ORF">C5O19_01665</name>
</gene>
<keyword evidence="5 6" id="KW-0326">Glycosidase</keyword>
<dbReference type="PROSITE" id="PS51910">
    <property type="entry name" value="GH18_2"/>
    <property type="match status" value="1"/>
</dbReference>
<protein>
    <recommendedName>
        <fullName evidence="2">chitinase</fullName>
        <ecNumber evidence="2">3.2.1.14</ecNumber>
    </recommendedName>
</protein>
<evidence type="ECO:0000256" key="8">
    <source>
        <dbReference type="SAM" id="Coils"/>
    </source>
</evidence>
<dbReference type="Gene3D" id="3.10.50.10">
    <property type="match status" value="1"/>
</dbReference>
<sequence>MHKPLRLTLFFLLLASLAFGQSKKYVVIGYVTGGGWTKESLEADAKKMTHINFAFAVPNEAGVLAPLNQRDVKTLKALDALRSVNKDLKLLISIGGWGGCKYFSDVSVNEPARQKFAKSCMKLLNEYHLDGVDIDWEYPAQVGAGNIFRPEDKQNYTLLLKTLREHLDAQEKKNKRLKSNPYLLTSATGGDTAFVSHTELGKAAKYLDYVNIMTYDLYHGNDVVTGHHSPLYQSKLGDYSRNSSDDAVKGHVKAGVPISKIVLGVPFYGRGWTNVKPEQNGLFQPTTDTKHSFTSYTELTNKYINKNGYTRHWDEASKVPYLWNPETKSFISYCDEESMQYKMDYIKKQGMAGVMYWEYQLDMPGKKLLDSVVEGLK</sequence>
<dbReference type="PANTHER" id="PTHR11177:SF317">
    <property type="entry name" value="CHITINASE 12-RELATED"/>
    <property type="match status" value="1"/>
</dbReference>
<dbReference type="Gene3D" id="3.20.20.80">
    <property type="entry name" value="Glycosidases"/>
    <property type="match status" value="1"/>
</dbReference>
<dbReference type="SMART" id="SM00636">
    <property type="entry name" value="Glyco_18"/>
    <property type="match status" value="1"/>
</dbReference>
<evidence type="ECO:0000256" key="4">
    <source>
        <dbReference type="ARBA" id="ARBA00023024"/>
    </source>
</evidence>
<evidence type="ECO:0000256" key="6">
    <source>
        <dbReference type="RuleBase" id="RU000489"/>
    </source>
</evidence>
<keyword evidence="4" id="KW-0119">Carbohydrate metabolism</keyword>
<dbReference type="InterPro" id="IPR001223">
    <property type="entry name" value="Glyco_hydro18_cat"/>
</dbReference>
<keyword evidence="3 6" id="KW-0378">Hydrolase</keyword>
<keyword evidence="8" id="KW-0175">Coiled coil</keyword>
<comment type="caution">
    <text evidence="11">The sequence shown here is derived from an EMBL/GenBank/DDBJ whole genome shotgun (WGS) entry which is preliminary data.</text>
</comment>
<dbReference type="RefSeq" id="WP_104709626.1">
    <property type="nucleotide sequence ID" value="NZ_PTRA01000001.1"/>
</dbReference>
<dbReference type="PANTHER" id="PTHR11177">
    <property type="entry name" value="CHITINASE"/>
    <property type="match status" value="1"/>
</dbReference>
<keyword evidence="4" id="KW-0146">Chitin degradation</keyword>
<comment type="similarity">
    <text evidence="7">Belongs to the glycosyl hydrolase 18 family.</text>
</comment>
<comment type="catalytic activity">
    <reaction evidence="1">
        <text>Random endo-hydrolysis of N-acetyl-beta-D-glucosaminide (1-&gt;4)-beta-linkages in chitin and chitodextrins.</text>
        <dbReference type="EC" id="3.2.1.14"/>
    </reaction>
</comment>
<dbReference type="EC" id="3.2.1.14" evidence="2"/>
<dbReference type="Pfam" id="PF00704">
    <property type="entry name" value="Glyco_hydro_18"/>
    <property type="match status" value="1"/>
</dbReference>
<keyword evidence="9" id="KW-0732">Signal</keyword>
<keyword evidence="4" id="KW-0624">Polysaccharide degradation</keyword>